<evidence type="ECO:0000256" key="1">
    <source>
        <dbReference type="ARBA" id="ARBA00001933"/>
    </source>
</evidence>
<dbReference type="GO" id="GO:0008270">
    <property type="term" value="F:zinc ion binding"/>
    <property type="evidence" value="ECO:0007669"/>
    <property type="project" value="InterPro"/>
</dbReference>
<reference evidence="11" key="1">
    <citation type="journal article" date="2015" name="Genome Announc.">
        <title>Genome sequence of the AIDS-associated pathogen Penicillium marneffei (ATCC18224) and its near taxonomic relative Talaromyces stipitatus (ATCC10500).</title>
        <authorList>
            <person name="Nierman W.C."/>
            <person name="Fedorova-Abrams N.D."/>
            <person name="Andrianopoulos A."/>
        </authorList>
    </citation>
    <scope>NUCLEOTIDE SEQUENCE [LARGE SCALE GENOMIC DNA]</scope>
    <source>
        <strain evidence="11">ATCC 10500 / CBS 375.48 / QM 6759 / NRRL 1006</strain>
    </source>
</reference>
<dbReference type="InterPro" id="IPR021858">
    <property type="entry name" value="Fun_TF"/>
</dbReference>
<comment type="cofactor">
    <cofactor evidence="1">
        <name>pyridoxal 5'-phosphate</name>
        <dbReference type="ChEBI" id="CHEBI:597326"/>
    </cofactor>
</comment>
<dbReference type="InterPro" id="IPR015424">
    <property type="entry name" value="PyrdxlP-dep_Trfase"/>
</dbReference>
<dbReference type="OrthoDB" id="5419315at2759"/>
<dbReference type="VEuPathDB" id="FungiDB:TSTA_083960"/>
<keyword evidence="7" id="KW-0539">Nucleus</keyword>
<keyword evidence="10" id="KW-0032">Aminotransferase</keyword>
<dbReference type="InterPro" id="IPR036864">
    <property type="entry name" value="Zn2-C6_fun-type_DNA-bd_sf"/>
</dbReference>
<evidence type="ECO:0000313" key="11">
    <source>
        <dbReference type="Proteomes" id="UP000001745"/>
    </source>
</evidence>
<keyword evidence="11" id="KW-1185">Reference proteome</keyword>
<dbReference type="GO" id="GO:0005829">
    <property type="term" value="C:cytosol"/>
    <property type="evidence" value="ECO:0007669"/>
    <property type="project" value="TreeGrafter"/>
</dbReference>
<keyword evidence="5" id="KW-0238">DNA-binding</keyword>
<dbReference type="InterPro" id="IPR015421">
    <property type="entry name" value="PyrdxlP-dep_Trfase_major"/>
</dbReference>
<dbReference type="PANTHER" id="PTHR43094">
    <property type="entry name" value="AMINOTRANSFERASE"/>
    <property type="match status" value="1"/>
</dbReference>
<dbReference type="GO" id="GO:0030170">
    <property type="term" value="F:pyridoxal phosphate binding"/>
    <property type="evidence" value="ECO:0007669"/>
    <property type="project" value="InterPro"/>
</dbReference>
<dbReference type="EMBL" id="EQ962653">
    <property type="protein sequence ID" value="EED21164.1"/>
    <property type="molecule type" value="Genomic_DNA"/>
</dbReference>
<dbReference type="Gene3D" id="3.40.640.10">
    <property type="entry name" value="Type I PLP-dependent aspartate aminotransferase-like (Major domain)"/>
    <property type="match status" value="1"/>
</dbReference>
<dbReference type="CDD" id="cd00610">
    <property type="entry name" value="OAT_like"/>
    <property type="match status" value="1"/>
</dbReference>
<dbReference type="Gene3D" id="4.10.240.10">
    <property type="entry name" value="Zn(2)-C6 fungal-type DNA-binding domain"/>
    <property type="match status" value="1"/>
</dbReference>
<keyword evidence="6" id="KW-0804">Transcription</keyword>
<dbReference type="PANTHER" id="PTHR43094:SF1">
    <property type="entry name" value="AMINOTRANSFERASE CLASS-III"/>
    <property type="match status" value="1"/>
</dbReference>
<dbReference type="CDD" id="cd00067">
    <property type="entry name" value="GAL4"/>
    <property type="match status" value="1"/>
</dbReference>
<evidence type="ECO:0000256" key="6">
    <source>
        <dbReference type="ARBA" id="ARBA00023163"/>
    </source>
</evidence>
<proteinExistence type="inferred from homology"/>
<feature type="compositionally biased region" description="Basic and acidic residues" evidence="8">
    <location>
        <begin position="583"/>
        <end position="610"/>
    </location>
</feature>
<dbReference type="InterPro" id="IPR001138">
    <property type="entry name" value="Zn2Cys6_DnaBD"/>
</dbReference>
<protein>
    <submittedName>
        <fullName evidence="10">Aminotransferase, putative</fullName>
    </submittedName>
</protein>
<evidence type="ECO:0000256" key="4">
    <source>
        <dbReference type="ARBA" id="ARBA00023015"/>
    </source>
</evidence>
<evidence type="ECO:0000256" key="7">
    <source>
        <dbReference type="ARBA" id="ARBA00023242"/>
    </source>
</evidence>
<dbReference type="STRING" id="441959.B8M067"/>
<dbReference type="InParanoid" id="B8M067"/>
<gene>
    <name evidence="10" type="ORF">TSTA_083960</name>
</gene>
<comment type="similarity">
    <text evidence="2">Belongs to the class-III pyridoxal-phosphate-dependent aminotransferase family.</text>
</comment>
<dbReference type="RefSeq" id="XP_002478127.1">
    <property type="nucleotide sequence ID" value="XM_002478082.1"/>
</dbReference>
<dbReference type="Pfam" id="PF11951">
    <property type="entry name" value="Fungal_trans_2"/>
    <property type="match status" value="2"/>
</dbReference>
<dbReference type="eggNOG" id="KOG1404">
    <property type="taxonomic scope" value="Eukaryota"/>
</dbReference>
<accession>B8M067</accession>
<evidence type="ECO:0000256" key="8">
    <source>
        <dbReference type="SAM" id="MobiDB-lite"/>
    </source>
</evidence>
<evidence type="ECO:0000256" key="5">
    <source>
        <dbReference type="ARBA" id="ARBA00023125"/>
    </source>
</evidence>
<dbReference type="GO" id="GO:0003677">
    <property type="term" value="F:DNA binding"/>
    <property type="evidence" value="ECO:0007669"/>
    <property type="project" value="UniProtKB-KW"/>
</dbReference>
<dbReference type="InterPro" id="IPR005814">
    <property type="entry name" value="Aminotrans_3"/>
</dbReference>
<name>B8M067_TALSN</name>
<dbReference type="Gene3D" id="3.90.1150.10">
    <property type="entry name" value="Aspartate Aminotransferase, domain 1"/>
    <property type="match status" value="1"/>
</dbReference>
<feature type="region of interest" description="Disordered" evidence="8">
    <location>
        <begin position="577"/>
        <end position="615"/>
    </location>
</feature>
<evidence type="ECO:0000313" key="10">
    <source>
        <dbReference type="EMBL" id="EED21164.1"/>
    </source>
</evidence>
<dbReference type="SUPFAM" id="SSF53383">
    <property type="entry name" value="PLP-dependent transferases"/>
    <property type="match status" value="1"/>
</dbReference>
<dbReference type="GeneID" id="8101489"/>
<dbReference type="GO" id="GO:0008483">
    <property type="term" value="F:transaminase activity"/>
    <property type="evidence" value="ECO:0007669"/>
    <property type="project" value="UniProtKB-KW"/>
</dbReference>
<feature type="domain" description="Zn(2)-C6 fungal-type" evidence="9">
    <location>
        <begin position="510"/>
        <end position="539"/>
    </location>
</feature>
<dbReference type="SUPFAM" id="SSF57701">
    <property type="entry name" value="Zn2/Cys6 DNA-binding domain"/>
    <property type="match status" value="1"/>
</dbReference>
<dbReference type="Pfam" id="PF00172">
    <property type="entry name" value="Zn_clus"/>
    <property type="match status" value="1"/>
</dbReference>
<dbReference type="InterPro" id="IPR015422">
    <property type="entry name" value="PyrdxlP-dep_Trfase_small"/>
</dbReference>
<keyword evidence="10" id="KW-0808">Transferase</keyword>
<dbReference type="PROSITE" id="PS50048">
    <property type="entry name" value="ZN2_CY6_FUNGAL_2"/>
    <property type="match status" value="1"/>
</dbReference>
<organism evidence="10 11">
    <name type="scientific">Talaromyces stipitatus (strain ATCC 10500 / CBS 375.48 / QM 6759 / NRRL 1006)</name>
    <name type="common">Penicillium stipitatum</name>
    <dbReference type="NCBI Taxonomy" id="441959"/>
    <lineage>
        <taxon>Eukaryota</taxon>
        <taxon>Fungi</taxon>
        <taxon>Dikarya</taxon>
        <taxon>Ascomycota</taxon>
        <taxon>Pezizomycotina</taxon>
        <taxon>Eurotiomycetes</taxon>
        <taxon>Eurotiomycetidae</taxon>
        <taxon>Eurotiales</taxon>
        <taxon>Trichocomaceae</taxon>
        <taxon>Talaromyces</taxon>
        <taxon>Talaromyces sect. Talaromyces</taxon>
    </lineage>
</organism>
<dbReference type="AlphaFoldDB" id="B8M067"/>
<dbReference type="Proteomes" id="UP000001745">
    <property type="component" value="Unassembled WGS sequence"/>
</dbReference>
<dbReference type="Pfam" id="PF00202">
    <property type="entry name" value="Aminotran_3"/>
    <property type="match status" value="1"/>
</dbReference>
<sequence length="962" mass="106616">MASSVLYSNIGNPPTQIIKGEGHYLLTEDGLKLFDATSGAAVAALGHNNPEIKAAIVEQLETLDYCYLPFFTSAAAEKICSFLTESTGGEMSKVFIVSSGTEAVEASLKMARQYFVELGQLPRTKFIARKQSYHGNTLGSLATGFHKGRRAIYEPILAANVSHVSPCYAYRGCKSGESDEEYVNRLAKELEDEFQSQGPDTVCAFIAETVSGTTLGCVPPVPGYFKAMREVCDRHGALLILDEVMSGMGRTGTLHAWQQEGVVPDLQTIAKGLGAGFVPIGALMLNKRVVEVLSRGSKAFVHSQTYQGHPVACAAALAVQNIVARDGLLDNVKLQGELLGKLLQERLSGHKRVGDIRGRGLLWGIEFVKDKTTKEPFPAQEQIGQKIHLKGLEPKYSISLMPGPGIVDGKDGDIILIAPPYTVSSADVKHIVNTIAEVPSGRYLSITRKRDKDKNVENAPSRIYQSPKGNVQLISPLLLIILGNQIFLKNLNNTRVIAHDVHQNAFGADCCYECSRRRIDCDRQQPTCQKCETKGLACSGLDIRYRFNGGLASRGKLVGKSIPTILSYGGEASPVAESSSIEVKSRHSRQEGERHDLQETYTPRKGDKLRTQSRSPRMTRHLLSITVRNNDQQREGNDSPAVQIGIALSHVDGKTQYLMQYFAEHIAPAATVINRGFNGFRDLLLPYAETDPFVRGAIAAVSRQHIILRFGGDVVSDIREYNSLIIELVARSKMSAPNQDISSLIVLLLLHYRETISGGNGFKYLYGSLKALPDMTIQSNLAGQLNELTRFVNIQILRLRLFAEPLFDEADGKQYLSLHRTRCFEFLRFCQSLHPEYEELMDLLFAAVTLACEVYVRRACFDPPSFKAAHLIENFRQLVERVKSYGNVVGQNLLAWPFFVMAAESSTLEDREFFLNELRLLYEATGYRSALRGVETIRNMWQTGLNIRWTSLLGGYDQFLIM</sequence>
<evidence type="ECO:0000256" key="2">
    <source>
        <dbReference type="ARBA" id="ARBA00008954"/>
    </source>
</evidence>
<dbReference type="HOGENOM" id="CLU_013131_0_0_1"/>
<keyword evidence="3" id="KW-0663">Pyridoxal phosphate</keyword>
<dbReference type="NCBIfam" id="NF005685">
    <property type="entry name" value="PRK07483.1"/>
    <property type="match status" value="1"/>
</dbReference>
<dbReference type="GO" id="GO:0000981">
    <property type="term" value="F:DNA-binding transcription factor activity, RNA polymerase II-specific"/>
    <property type="evidence" value="ECO:0007669"/>
    <property type="project" value="InterPro"/>
</dbReference>
<evidence type="ECO:0000259" key="9">
    <source>
        <dbReference type="PROSITE" id="PS50048"/>
    </source>
</evidence>
<keyword evidence="4" id="KW-0805">Transcription regulation</keyword>
<evidence type="ECO:0000256" key="3">
    <source>
        <dbReference type="ARBA" id="ARBA00022898"/>
    </source>
</evidence>
<dbReference type="FunFam" id="3.40.640.10:FF:000004">
    <property type="entry name" value="Acetylornithine aminotransferase"/>
    <property type="match status" value="1"/>
</dbReference>